<feature type="signal peptide" evidence="2">
    <location>
        <begin position="1"/>
        <end position="19"/>
    </location>
</feature>
<proteinExistence type="predicted"/>
<feature type="chain" id="PRO_5047261949" evidence="2">
    <location>
        <begin position="20"/>
        <end position="74"/>
    </location>
</feature>
<accession>A0ABV2TU49</accession>
<reference evidence="3 4" key="1">
    <citation type="submission" date="2024-07" db="EMBL/GenBank/DDBJ databases">
        <title>The genome sequence of type strain Sediminicola luteus GDMCC 1.2596T.</title>
        <authorList>
            <person name="Liu Y."/>
        </authorList>
    </citation>
    <scope>NUCLEOTIDE SEQUENCE [LARGE SCALE GENOMIC DNA]</scope>
    <source>
        <strain evidence="3 4">GDMCC 1.2596</strain>
    </source>
</reference>
<organism evidence="3 4">
    <name type="scientific">Sediminicola luteus</name>
    <dbReference type="NCBI Taxonomy" id="319238"/>
    <lineage>
        <taxon>Bacteria</taxon>
        <taxon>Pseudomonadati</taxon>
        <taxon>Bacteroidota</taxon>
        <taxon>Flavobacteriia</taxon>
        <taxon>Flavobacteriales</taxon>
        <taxon>Flavobacteriaceae</taxon>
        <taxon>Sediminicola</taxon>
    </lineage>
</organism>
<dbReference type="RefSeq" id="WP_354616752.1">
    <property type="nucleotide sequence ID" value="NZ_JBEWYP010000001.1"/>
</dbReference>
<comment type="caution">
    <text evidence="3">The sequence shown here is derived from an EMBL/GenBank/DDBJ whole genome shotgun (WGS) entry which is preliminary data.</text>
</comment>
<evidence type="ECO:0000256" key="1">
    <source>
        <dbReference type="SAM" id="MobiDB-lite"/>
    </source>
</evidence>
<sequence>MQKLAFILAAFIISIMARAEDGTHDRSLAQSKQTLGGPNSIGPINSINSINKKRISKLDFNLEKANQDLRIEEN</sequence>
<evidence type="ECO:0000256" key="2">
    <source>
        <dbReference type="SAM" id="SignalP"/>
    </source>
</evidence>
<keyword evidence="4" id="KW-1185">Reference proteome</keyword>
<feature type="region of interest" description="Disordered" evidence="1">
    <location>
        <begin position="23"/>
        <end position="45"/>
    </location>
</feature>
<dbReference type="Proteomes" id="UP001549773">
    <property type="component" value="Unassembled WGS sequence"/>
</dbReference>
<feature type="compositionally biased region" description="Low complexity" evidence="1">
    <location>
        <begin position="36"/>
        <end position="45"/>
    </location>
</feature>
<gene>
    <name evidence="3" type="ORF">ABXZ32_00590</name>
</gene>
<evidence type="ECO:0000313" key="3">
    <source>
        <dbReference type="EMBL" id="MET7027869.1"/>
    </source>
</evidence>
<evidence type="ECO:0000313" key="4">
    <source>
        <dbReference type="Proteomes" id="UP001549773"/>
    </source>
</evidence>
<keyword evidence="2" id="KW-0732">Signal</keyword>
<protein>
    <submittedName>
        <fullName evidence="3">Uncharacterized protein</fullName>
    </submittedName>
</protein>
<name>A0ABV2TU49_9FLAO</name>
<dbReference type="EMBL" id="JBEWYP010000001">
    <property type="protein sequence ID" value="MET7027869.1"/>
    <property type="molecule type" value="Genomic_DNA"/>
</dbReference>